<proteinExistence type="predicted"/>
<keyword evidence="2" id="KW-1185">Reference proteome</keyword>
<dbReference type="Proteomes" id="UP001519460">
    <property type="component" value="Unassembled WGS sequence"/>
</dbReference>
<organism evidence="1 2">
    <name type="scientific">Batillaria attramentaria</name>
    <dbReference type="NCBI Taxonomy" id="370345"/>
    <lineage>
        <taxon>Eukaryota</taxon>
        <taxon>Metazoa</taxon>
        <taxon>Spiralia</taxon>
        <taxon>Lophotrochozoa</taxon>
        <taxon>Mollusca</taxon>
        <taxon>Gastropoda</taxon>
        <taxon>Caenogastropoda</taxon>
        <taxon>Sorbeoconcha</taxon>
        <taxon>Cerithioidea</taxon>
        <taxon>Batillariidae</taxon>
        <taxon>Batillaria</taxon>
    </lineage>
</organism>
<sequence length="100" mass="11501">MITQITHTGTFAMVPLSFESVWGPGQRLTAGVTESELLSDRLRAFELQIRFTGKYIMAYSEYHSKVARQMTWSKLFKIGDSESSARWRRLEKTAIAFADY</sequence>
<evidence type="ECO:0000313" key="2">
    <source>
        <dbReference type="Proteomes" id="UP001519460"/>
    </source>
</evidence>
<evidence type="ECO:0000313" key="1">
    <source>
        <dbReference type="EMBL" id="KAK7494163.1"/>
    </source>
</evidence>
<gene>
    <name evidence="1" type="ORF">BaRGS_00014636</name>
</gene>
<comment type="caution">
    <text evidence="1">The sequence shown here is derived from an EMBL/GenBank/DDBJ whole genome shotgun (WGS) entry which is preliminary data.</text>
</comment>
<accession>A0ABD0L4M3</accession>
<dbReference type="EMBL" id="JACVVK020000086">
    <property type="protein sequence ID" value="KAK7494163.1"/>
    <property type="molecule type" value="Genomic_DNA"/>
</dbReference>
<reference evidence="1 2" key="1">
    <citation type="journal article" date="2023" name="Sci. Data">
        <title>Genome assembly of the Korean intertidal mud-creeper Batillaria attramentaria.</title>
        <authorList>
            <person name="Patra A.K."/>
            <person name="Ho P.T."/>
            <person name="Jun S."/>
            <person name="Lee S.J."/>
            <person name="Kim Y."/>
            <person name="Won Y.J."/>
        </authorList>
    </citation>
    <scope>NUCLEOTIDE SEQUENCE [LARGE SCALE GENOMIC DNA]</scope>
    <source>
        <strain evidence="1">Wonlab-2016</strain>
    </source>
</reference>
<name>A0ABD0L4M3_9CAEN</name>
<protein>
    <submittedName>
        <fullName evidence="1">Uncharacterized protein</fullName>
    </submittedName>
</protein>
<dbReference type="AlphaFoldDB" id="A0ABD0L4M3"/>